<proteinExistence type="predicted"/>
<keyword evidence="3" id="KW-1185">Reference proteome</keyword>
<protein>
    <submittedName>
        <fullName evidence="2">Uncharacterized protein</fullName>
    </submittedName>
</protein>
<feature type="compositionally biased region" description="Polar residues" evidence="1">
    <location>
        <begin position="140"/>
        <end position="155"/>
    </location>
</feature>
<name>A0AAV6UAS1_9ARAC</name>
<dbReference type="EMBL" id="JAFNEN010000558">
    <property type="protein sequence ID" value="KAG8180650.1"/>
    <property type="molecule type" value="Genomic_DNA"/>
</dbReference>
<evidence type="ECO:0000313" key="2">
    <source>
        <dbReference type="EMBL" id="KAG8180650.1"/>
    </source>
</evidence>
<reference evidence="2 3" key="1">
    <citation type="journal article" date="2022" name="Nat. Ecol. Evol.">
        <title>A masculinizing supergene underlies an exaggerated male reproductive morph in a spider.</title>
        <authorList>
            <person name="Hendrickx F."/>
            <person name="De Corte Z."/>
            <person name="Sonet G."/>
            <person name="Van Belleghem S.M."/>
            <person name="Kostlbacher S."/>
            <person name="Vangestel C."/>
        </authorList>
    </citation>
    <scope>NUCLEOTIDE SEQUENCE [LARGE SCALE GENOMIC DNA]</scope>
    <source>
        <strain evidence="2">W744_W776</strain>
    </source>
</reference>
<comment type="caution">
    <text evidence="2">The sequence shown here is derived from an EMBL/GenBank/DDBJ whole genome shotgun (WGS) entry which is preliminary data.</text>
</comment>
<evidence type="ECO:0000256" key="1">
    <source>
        <dbReference type="SAM" id="MobiDB-lite"/>
    </source>
</evidence>
<dbReference type="AlphaFoldDB" id="A0AAV6UAS1"/>
<organism evidence="2 3">
    <name type="scientific">Oedothorax gibbosus</name>
    <dbReference type="NCBI Taxonomy" id="931172"/>
    <lineage>
        <taxon>Eukaryota</taxon>
        <taxon>Metazoa</taxon>
        <taxon>Ecdysozoa</taxon>
        <taxon>Arthropoda</taxon>
        <taxon>Chelicerata</taxon>
        <taxon>Arachnida</taxon>
        <taxon>Araneae</taxon>
        <taxon>Araneomorphae</taxon>
        <taxon>Entelegynae</taxon>
        <taxon>Araneoidea</taxon>
        <taxon>Linyphiidae</taxon>
        <taxon>Erigoninae</taxon>
        <taxon>Oedothorax</taxon>
    </lineage>
</organism>
<dbReference type="Proteomes" id="UP000827092">
    <property type="component" value="Unassembled WGS sequence"/>
</dbReference>
<feature type="compositionally biased region" description="Polar residues" evidence="1">
    <location>
        <begin position="179"/>
        <end position="192"/>
    </location>
</feature>
<sequence length="192" mass="21237">MAFLEQNLAEQLRRLEDPGTPAVHLPSTEEALSLIKIKQDFLTNFTASINSQPNDQINPKATEIYIENERHIRALTQTLQRNMDPELFTHLITDHLSRTSSASTLLFGRSGVEHHTPSEPPSGQATKPVPIFSEPIEGDNLTSSLHPLPNSNQQPIDAHLQSLPPSPEPHVNDHPCLATPSTSYDSNAMETQ</sequence>
<accession>A0AAV6UAS1</accession>
<gene>
    <name evidence="2" type="ORF">JTE90_025356</name>
</gene>
<evidence type="ECO:0000313" key="3">
    <source>
        <dbReference type="Proteomes" id="UP000827092"/>
    </source>
</evidence>
<feature type="region of interest" description="Disordered" evidence="1">
    <location>
        <begin position="111"/>
        <end position="192"/>
    </location>
</feature>